<evidence type="ECO:0000256" key="1">
    <source>
        <dbReference type="SAM" id="MobiDB-lite"/>
    </source>
</evidence>
<keyword evidence="3" id="KW-1185">Reference proteome</keyword>
<reference evidence="3" key="1">
    <citation type="submission" date="2015-01" db="EMBL/GenBank/DDBJ databases">
        <authorList>
            <person name="Aksoy S."/>
            <person name="Warren W."/>
            <person name="Wilson R.K."/>
        </authorList>
    </citation>
    <scope>NUCLEOTIDE SEQUENCE [LARGE SCALE GENOMIC DNA]</scope>
    <source>
        <strain evidence="3">IAEA</strain>
    </source>
</reference>
<sequence>LKLCEKCEAKKKTRFKINKCLHKIYLPLRKCNENETKTLAVINLNPCIQQHSTSYQLSSSAIVSNEKQYNCLSQSNNASPQPPPPPLPPPPPPLPSSSLLSSTTSPIEQKFLYKKTQQLLCKCNFNNNSSTTFDVFRVDMQKILVCKRIRLTFRYII</sequence>
<dbReference type="Proteomes" id="UP000092460">
    <property type="component" value="Unassembled WGS sequence"/>
</dbReference>
<name>A0A1B0AMT1_9MUSC</name>
<dbReference type="EMBL" id="JXJN01000556">
    <property type="status" value="NOT_ANNOTATED_CDS"/>
    <property type="molecule type" value="Genomic_DNA"/>
</dbReference>
<protein>
    <submittedName>
        <fullName evidence="2">Uncharacterized protein</fullName>
    </submittedName>
</protein>
<dbReference type="VEuPathDB" id="VectorBase:GPPI002191"/>
<feature type="compositionally biased region" description="Pro residues" evidence="1">
    <location>
        <begin position="80"/>
        <end position="95"/>
    </location>
</feature>
<reference evidence="2" key="2">
    <citation type="submission" date="2020-05" db="UniProtKB">
        <authorList>
            <consortium name="EnsemblMetazoa"/>
        </authorList>
    </citation>
    <scope>IDENTIFICATION</scope>
    <source>
        <strain evidence="2">IAEA</strain>
    </source>
</reference>
<dbReference type="EnsemblMetazoa" id="GPPI002191-RA">
    <property type="protein sequence ID" value="GPPI002191-PA"/>
    <property type="gene ID" value="GPPI002191"/>
</dbReference>
<evidence type="ECO:0000313" key="3">
    <source>
        <dbReference type="Proteomes" id="UP000092460"/>
    </source>
</evidence>
<feature type="region of interest" description="Disordered" evidence="1">
    <location>
        <begin position="72"/>
        <end position="102"/>
    </location>
</feature>
<proteinExistence type="predicted"/>
<accession>A0A1B0AMT1</accession>
<organism evidence="2 3">
    <name type="scientific">Glossina palpalis gambiensis</name>
    <dbReference type="NCBI Taxonomy" id="67801"/>
    <lineage>
        <taxon>Eukaryota</taxon>
        <taxon>Metazoa</taxon>
        <taxon>Ecdysozoa</taxon>
        <taxon>Arthropoda</taxon>
        <taxon>Hexapoda</taxon>
        <taxon>Insecta</taxon>
        <taxon>Pterygota</taxon>
        <taxon>Neoptera</taxon>
        <taxon>Endopterygota</taxon>
        <taxon>Diptera</taxon>
        <taxon>Brachycera</taxon>
        <taxon>Muscomorpha</taxon>
        <taxon>Hippoboscoidea</taxon>
        <taxon>Glossinidae</taxon>
        <taxon>Glossina</taxon>
    </lineage>
</organism>
<dbReference type="AlphaFoldDB" id="A0A1B0AMT1"/>
<evidence type="ECO:0000313" key="2">
    <source>
        <dbReference type="EnsemblMetazoa" id="GPPI002191-PA"/>
    </source>
</evidence>